<dbReference type="InterPro" id="IPR023090">
    <property type="entry name" value="UPF0702_alpha/beta_dom_sf"/>
</dbReference>
<comment type="subcellular location">
    <subcellularLocation>
        <location evidence="1">Cell membrane</location>
        <topology evidence="1">Multi-pass membrane protein</topology>
    </subcellularLocation>
</comment>
<feature type="domain" description="YetF C-terminal" evidence="8">
    <location>
        <begin position="102"/>
        <end position="171"/>
    </location>
</feature>
<protein>
    <submittedName>
        <fullName evidence="9">DUF421 domain-containing protein</fullName>
    </submittedName>
</protein>
<accession>A0A7J5U3W8</accession>
<dbReference type="PANTHER" id="PTHR34582:SF6">
    <property type="entry name" value="UPF0702 TRANSMEMBRANE PROTEIN YCAP"/>
    <property type="match status" value="1"/>
</dbReference>
<keyword evidence="3" id="KW-1003">Cell membrane</keyword>
<evidence type="ECO:0000313" key="10">
    <source>
        <dbReference type="Proteomes" id="UP000488299"/>
    </source>
</evidence>
<evidence type="ECO:0000256" key="4">
    <source>
        <dbReference type="ARBA" id="ARBA00022692"/>
    </source>
</evidence>
<evidence type="ECO:0000256" key="7">
    <source>
        <dbReference type="SAM" id="Phobius"/>
    </source>
</evidence>
<keyword evidence="5 7" id="KW-1133">Transmembrane helix</keyword>
<evidence type="ECO:0000256" key="6">
    <source>
        <dbReference type="ARBA" id="ARBA00023136"/>
    </source>
</evidence>
<evidence type="ECO:0000256" key="1">
    <source>
        <dbReference type="ARBA" id="ARBA00004651"/>
    </source>
</evidence>
<feature type="transmembrane region" description="Helical" evidence="7">
    <location>
        <begin position="27"/>
        <end position="46"/>
    </location>
</feature>
<organism evidence="9 10">
    <name type="scientific">Rudanella paleaurantiibacter</name>
    <dbReference type="NCBI Taxonomy" id="2614655"/>
    <lineage>
        <taxon>Bacteria</taxon>
        <taxon>Pseudomonadati</taxon>
        <taxon>Bacteroidota</taxon>
        <taxon>Cytophagia</taxon>
        <taxon>Cytophagales</taxon>
        <taxon>Cytophagaceae</taxon>
        <taxon>Rudanella</taxon>
    </lineage>
</organism>
<keyword evidence="4 7" id="KW-0812">Transmembrane</keyword>
<feature type="transmembrane region" description="Helical" evidence="7">
    <location>
        <begin position="58"/>
        <end position="74"/>
    </location>
</feature>
<evidence type="ECO:0000256" key="2">
    <source>
        <dbReference type="ARBA" id="ARBA00006448"/>
    </source>
</evidence>
<dbReference type="GO" id="GO:0005886">
    <property type="term" value="C:plasma membrane"/>
    <property type="evidence" value="ECO:0007669"/>
    <property type="project" value="UniProtKB-SubCell"/>
</dbReference>
<comment type="caution">
    <text evidence="9">The sequence shown here is derived from an EMBL/GenBank/DDBJ whole genome shotgun (WGS) entry which is preliminary data.</text>
</comment>
<dbReference type="InterPro" id="IPR007353">
    <property type="entry name" value="DUF421"/>
</dbReference>
<evidence type="ECO:0000259" key="8">
    <source>
        <dbReference type="Pfam" id="PF04239"/>
    </source>
</evidence>
<proteinExistence type="inferred from homology"/>
<evidence type="ECO:0000256" key="5">
    <source>
        <dbReference type="ARBA" id="ARBA00022989"/>
    </source>
</evidence>
<reference evidence="9 10" key="1">
    <citation type="submission" date="2019-10" db="EMBL/GenBank/DDBJ databases">
        <title>Rudanella paleaurantiibacter sp. nov., isolated from sludge.</title>
        <authorList>
            <person name="Xu S.Q."/>
        </authorList>
    </citation>
    <scope>NUCLEOTIDE SEQUENCE [LARGE SCALE GENOMIC DNA]</scope>
    <source>
        <strain evidence="9 10">HX-22-17</strain>
    </source>
</reference>
<dbReference type="Pfam" id="PF04239">
    <property type="entry name" value="DUF421"/>
    <property type="match status" value="1"/>
</dbReference>
<dbReference type="PANTHER" id="PTHR34582">
    <property type="entry name" value="UPF0702 TRANSMEMBRANE PROTEIN YCAP"/>
    <property type="match status" value="1"/>
</dbReference>
<keyword evidence="6 7" id="KW-0472">Membrane</keyword>
<evidence type="ECO:0000313" key="9">
    <source>
        <dbReference type="EMBL" id="KAB7732538.1"/>
    </source>
</evidence>
<evidence type="ECO:0000256" key="3">
    <source>
        <dbReference type="ARBA" id="ARBA00022475"/>
    </source>
</evidence>
<gene>
    <name evidence="9" type="ORF">F5984_00850</name>
</gene>
<feature type="transmembrane region" description="Helical" evidence="7">
    <location>
        <begin position="80"/>
        <end position="101"/>
    </location>
</feature>
<dbReference type="Gene3D" id="3.30.240.20">
    <property type="entry name" value="bsu07140 like domains"/>
    <property type="match status" value="1"/>
</dbReference>
<dbReference type="RefSeq" id="WP_152121932.1">
    <property type="nucleotide sequence ID" value="NZ_WELI01000001.1"/>
</dbReference>
<dbReference type="EMBL" id="WELI01000001">
    <property type="protein sequence ID" value="KAB7732538.1"/>
    <property type="molecule type" value="Genomic_DNA"/>
</dbReference>
<dbReference type="Proteomes" id="UP000488299">
    <property type="component" value="Unassembled WGS sequence"/>
</dbReference>
<dbReference type="AlphaFoldDB" id="A0A7J5U3W8"/>
<keyword evidence="10" id="KW-1185">Reference proteome</keyword>
<comment type="similarity">
    <text evidence="2">Belongs to the UPF0702 family.</text>
</comment>
<sequence>MKKEEIHLADWQRILLGEAPAEFMLEVLLRSVLIVLFFSVIARLLGKRMNGQVSPTELAVMLSLGAVIAPAMQLPDRGVLMGVLALTAVLAFQRGITWLGFKNSSFEEVSQGVETVLVKNGILQLDQMAECRISRQQLFAVLRAANVYNLSGVERVYMEACGLFSIYPTDQPLPGLSTLPLHSDALKEAILTGIQEPVAGVSACNHCGNTVPQQQATHACPVCGDTDWTGAIR</sequence>
<name>A0A7J5U3W8_9BACT</name>